<comment type="catalytic activity">
    <reaction evidence="7">
        <text>L-lysyl-[lipoyl-carrier protein] + (R)-lipoate + ATP = N(6)-[(R)-lipoyl]-L-lysyl-[lipoyl-carrier protein] + AMP + diphosphate + H(+)</text>
        <dbReference type="Rhea" id="RHEA:49288"/>
        <dbReference type="Rhea" id="RHEA-COMP:10500"/>
        <dbReference type="Rhea" id="RHEA-COMP:10502"/>
        <dbReference type="ChEBI" id="CHEBI:15378"/>
        <dbReference type="ChEBI" id="CHEBI:29969"/>
        <dbReference type="ChEBI" id="CHEBI:30616"/>
        <dbReference type="ChEBI" id="CHEBI:33019"/>
        <dbReference type="ChEBI" id="CHEBI:83088"/>
        <dbReference type="ChEBI" id="CHEBI:83099"/>
        <dbReference type="ChEBI" id="CHEBI:456215"/>
        <dbReference type="EC" id="6.3.1.20"/>
    </reaction>
</comment>
<dbReference type="NCBIfam" id="TIGR00545">
    <property type="entry name" value="lipoyltrans"/>
    <property type="match status" value="1"/>
</dbReference>
<dbReference type="Pfam" id="PF10437">
    <property type="entry name" value="Lip_prot_lig_C"/>
    <property type="match status" value="1"/>
</dbReference>
<dbReference type="AlphaFoldDB" id="A0A6I4XHD2"/>
<protein>
    <recommendedName>
        <fullName evidence="3">lipoate--protein ligase</fullName>
        <ecNumber evidence="3">6.3.1.20</ecNumber>
    </recommendedName>
</protein>
<dbReference type="Proteomes" id="UP001183682">
    <property type="component" value="Unassembled WGS sequence"/>
</dbReference>
<evidence type="ECO:0000259" key="8">
    <source>
        <dbReference type="PROSITE" id="PS51733"/>
    </source>
</evidence>
<dbReference type="EC" id="6.3.1.20" evidence="3"/>
<dbReference type="Gene3D" id="3.30.930.10">
    <property type="entry name" value="Bira Bifunctional Protein, Domain 2"/>
    <property type="match status" value="1"/>
</dbReference>
<dbReference type="SUPFAM" id="SSF82649">
    <property type="entry name" value="SufE/NifU"/>
    <property type="match status" value="1"/>
</dbReference>
<dbReference type="GO" id="GO:0016979">
    <property type="term" value="F:lipoate-protein ligase activity"/>
    <property type="evidence" value="ECO:0007669"/>
    <property type="project" value="UniProtKB-EC"/>
</dbReference>
<evidence type="ECO:0000256" key="1">
    <source>
        <dbReference type="ARBA" id="ARBA00005085"/>
    </source>
</evidence>
<dbReference type="GO" id="GO:0005524">
    <property type="term" value="F:ATP binding"/>
    <property type="evidence" value="ECO:0007669"/>
    <property type="project" value="UniProtKB-KW"/>
</dbReference>
<proteinExistence type="predicted"/>
<dbReference type="Proteomes" id="UP000439965">
    <property type="component" value="Unassembled WGS sequence"/>
</dbReference>
<keyword evidence="4 10" id="KW-0436">Ligase</keyword>
<feature type="domain" description="BPL/LPL catalytic" evidence="8">
    <location>
        <begin position="26"/>
        <end position="217"/>
    </location>
</feature>
<evidence type="ECO:0000313" key="9">
    <source>
        <dbReference type="EMBL" id="MDT2688641.1"/>
    </source>
</evidence>
<gene>
    <name evidence="10" type="ORF">GTI89_08250</name>
    <name evidence="9" type="ORF">P7E30_00290</name>
</gene>
<evidence type="ECO:0000256" key="6">
    <source>
        <dbReference type="ARBA" id="ARBA00022840"/>
    </source>
</evidence>
<dbReference type="Gene3D" id="3.30.390.50">
    <property type="entry name" value="CO dehydrogenase flavoprotein, C-terminal domain"/>
    <property type="match status" value="1"/>
</dbReference>
<name>A0A6I4XHD2_ENTGA</name>
<evidence type="ECO:0000256" key="4">
    <source>
        <dbReference type="ARBA" id="ARBA00022598"/>
    </source>
</evidence>
<evidence type="ECO:0000256" key="2">
    <source>
        <dbReference type="ARBA" id="ARBA00005124"/>
    </source>
</evidence>
<evidence type="ECO:0000313" key="10">
    <source>
        <dbReference type="EMBL" id="MXS26046.1"/>
    </source>
</evidence>
<dbReference type="EMBL" id="JARPZN010000001">
    <property type="protein sequence ID" value="MDT2688641.1"/>
    <property type="molecule type" value="Genomic_DNA"/>
</dbReference>
<reference evidence="9" key="2">
    <citation type="submission" date="2023-03" db="EMBL/GenBank/DDBJ databases">
        <authorList>
            <person name="Shen W."/>
            <person name="Cai J."/>
        </authorList>
    </citation>
    <scope>NUCLEOTIDE SEQUENCE</scope>
    <source>
        <strain evidence="9">K69-2</strain>
    </source>
</reference>
<keyword evidence="5" id="KW-0547">Nucleotide-binding</keyword>
<dbReference type="GeneID" id="93224535"/>
<dbReference type="GO" id="GO:0009249">
    <property type="term" value="P:protein lipoylation"/>
    <property type="evidence" value="ECO:0007669"/>
    <property type="project" value="InterPro"/>
</dbReference>
<dbReference type="InterPro" id="IPR004143">
    <property type="entry name" value="BPL_LPL_catalytic"/>
</dbReference>
<dbReference type="UniPathway" id="UPA00537">
    <property type="reaction ID" value="UER00594"/>
</dbReference>
<dbReference type="PANTHER" id="PTHR12561">
    <property type="entry name" value="LIPOATE-PROTEIN LIGASE"/>
    <property type="match status" value="1"/>
</dbReference>
<dbReference type="GO" id="GO:0005737">
    <property type="term" value="C:cytoplasm"/>
    <property type="evidence" value="ECO:0007669"/>
    <property type="project" value="TreeGrafter"/>
</dbReference>
<dbReference type="PANTHER" id="PTHR12561:SF3">
    <property type="entry name" value="LIPOYLTRANSFERASE 1, MITOCHONDRIAL"/>
    <property type="match status" value="1"/>
</dbReference>
<evidence type="ECO:0000256" key="5">
    <source>
        <dbReference type="ARBA" id="ARBA00022741"/>
    </source>
</evidence>
<comment type="pathway">
    <text evidence="2">Protein modification; protein lipoylation via exogenous pathway; protein N(6)-(lipoyl)lysine from lipoate: step 1/2.</text>
</comment>
<comment type="caution">
    <text evidence="10">The sequence shown here is derived from an EMBL/GenBank/DDBJ whole genome shotgun (WGS) entry which is preliminary data.</text>
</comment>
<sequence>MRFYRMKSDDIRMNLATEEYLMNNVDISEPCLLLYIQKPCVIIGRNQNAYEEINFDYLRHNDIVLTRRTSGGGAVYDDLGNMSFSFVTKKDVTHFGDYHGATQPILKALQKMGAKEVEVRGRNDLFVEGKKFSGNAMYTKNDRSYSHGTLMFDVDLSVLTKVLNVPQEKIDSKATKSVRKSVTNIKPYLSEEYQQLSTKEFRDQLLCHIYDVDNIEEIQEKEIKLTAEDQRKINQLYQLRYANDQWIYGEAPNYQWTKRKRFENVGIVELRFSVAKGKITEAQITGDFFGEEDIAGLEKQLIGLPYNEELRQHFQGMEVAKYIHQLTNEQFVSLLFN</sequence>
<dbReference type="Pfam" id="PF21948">
    <property type="entry name" value="LplA-B_cat"/>
    <property type="match status" value="1"/>
</dbReference>
<dbReference type="GO" id="GO:0017118">
    <property type="term" value="F:lipoyltransferase activity"/>
    <property type="evidence" value="ECO:0007669"/>
    <property type="project" value="TreeGrafter"/>
</dbReference>
<dbReference type="InterPro" id="IPR019491">
    <property type="entry name" value="Lipoate_protein_ligase_C"/>
</dbReference>
<evidence type="ECO:0000256" key="7">
    <source>
        <dbReference type="ARBA" id="ARBA00048037"/>
    </source>
</evidence>
<dbReference type="SUPFAM" id="SSF55681">
    <property type="entry name" value="Class II aaRS and biotin synthetases"/>
    <property type="match status" value="1"/>
</dbReference>
<comment type="pathway">
    <text evidence="1">Protein modification; protein lipoylation via exogenous pathway; protein N(6)-(lipoyl)lysine from lipoate: step 2/2.</text>
</comment>
<accession>A0A6I4XHD2</accession>
<dbReference type="InterPro" id="IPR045864">
    <property type="entry name" value="aa-tRNA-synth_II/BPL/LPL"/>
</dbReference>
<evidence type="ECO:0000256" key="3">
    <source>
        <dbReference type="ARBA" id="ARBA00012367"/>
    </source>
</evidence>
<organism evidence="10 11">
    <name type="scientific">Enterococcus gallinarum</name>
    <dbReference type="NCBI Taxonomy" id="1353"/>
    <lineage>
        <taxon>Bacteria</taxon>
        <taxon>Bacillati</taxon>
        <taxon>Bacillota</taxon>
        <taxon>Bacilli</taxon>
        <taxon>Lactobacillales</taxon>
        <taxon>Enterococcaceae</taxon>
        <taxon>Enterococcus</taxon>
    </lineage>
</organism>
<reference evidence="10 11" key="1">
    <citation type="submission" date="2019-04" db="EMBL/GenBank/DDBJ databases">
        <title>Step-wise assembly of the neonatal virome modulated by breast feeding.</title>
        <authorList>
            <person name="Liang G."/>
            <person name="Bushman F."/>
        </authorList>
    </citation>
    <scope>NUCLEOTIDE SEQUENCE [LARGE SCALE GENOMIC DNA]</scope>
    <source>
        <strain evidence="10 11">E3404</strain>
    </source>
</reference>
<dbReference type="CDD" id="cd16443">
    <property type="entry name" value="LplA"/>
    <property type="match status" value="1"/>
</dbReference>
<dbReference type="EMBL" id="WVTI01000006">
    <property type="protein sequence ID" value="MXS26046.1"/>
    <property type="molecule type" value="Genomic_DNA"/>
</dbReference>
<keyword evidence="6" id="KW-0067">ATP-binding</keyword>
<evidence type="ECO:0000313" key="11">
    <source>
        <dbReference type="Proteomes" id="UP000439965"/>
    </source>
</evidence>
<dbReference type="InterPro" id="IPR004562">
    <property type="entry name" value="LipoylTrfase_LipoateP_Ligase"/>
</dbReference>
<dbReference type="PROSITE" id="PS51733">
    <property type="entry name" value="BPL_LPL_CATALYTIC"/>
    <property type="match status" value="1"/>
</dbReference>
<dbReference type="RefSeq" id="WP_003126320.1">
    <property type="nucleotide sequence ID" value="NZ_BTSN01000008.1"/>
</dbReference>